<organism evidence="5 6">
    <name type="scientific">Gloeobacter violaceus (strain ATCC 29082 / PCC 7421)</name>
    <dbReference type="NCBI Taxonomy" id="251221"/>
    <lineage>
        <taxon>Bacteria</taxon>
        <taxon>Bacillati</taxon>
        <taxon>Cyanobacteriota</taxon>
        <taxon>Cyanophyceae</taxon>
        <taxon>Gloeobacterales</taxon>
        <taxon>Gloeobacteraceae</taxon>
        <taxon>Gloeobacter</taxon>
    </lineage>
</organism>
<evidence type="ECO:0000313" key="5">
    <source>
        <dbReference type="EMBL" id="BAC92145.1"/>
    </source>
</evidence>
<dbReference type="AlphaFoldDB" id="Q7NDN1"/>
<dbReference type="eggNOG" id="COG1733">
    <property type="taxonomic scope" value="Bacteria"/>
</dbReference>
<name>Q7NDN1_GLOVI</name>
<sequence length="108" mass="12572">MERTELEGTQWVRATLDVLGGKWKILILWHLRNGAKRYSVLRRSIPEISEKMLISQLKELEKDGIVRRTVLRSVPPQVEYAFTPHGDTLLPVLEALCTWGEHHEKRSE</sequence>
<evidence type="ECO:0000256" key="1">
    <source>
        <dbReference type="ARBA" id="ARBA00023015"/>
    </source>
</evidence>
<dbReference type="PANTHER" id="PTHR33204:SF29">
    <property type="entry name" value="TRANSCRIPTIONAL REGULATOR"/>
    <property type="match status" value="1"/>
</dbReference>
<keyword evidence="2" id="KW-0238">DNA-binding</keyword>
<dbReference type="EnsemblBacteria" id="BAC92145">
    <property type="protein sequence ID" value="BAC92145"/>
    <property type="gene ID" value="BAC92145"/>
</dbReference>
<reference evidence="5 6" key="2">
    <citation type="journal article" date="2003" name="DNA Res.">
        <title>Complete genome structure of Gloeobacter violaceus PCC 7421, a cyanobacterium that lacks thylakoids (supplement).</title>
        <authorList>
            <person name="Nakamura Y."/>
            <person name="Kaneko T."/>
            <person name="Sato S."/>
            <person name="Mimuro M."/>
            <person name="Miyashita H."/>
            <person name="Tsuchiya T."/>
            <person name="Sasamoto S."/>
            <person name="Watanabe A."/>
            <person name="Kawashima K."/>
            <person name="Kishida Y."/>
            <person name="Kiyokawa C."/>
            <person name="Kohara M."/>
            <person name="Matsumoto M."/>
            <person name="Matsuno A."/>
            <person name="Nakazaki N."/>
            <person name="Shimpo S."/>
            <person name="Takeuchi C."/>
            <person name="Yamada M."/>
            <person name="Tabata S."/>
        </authorList>
    </citation>
    <scope>NUCLEOTIDE SEQUENCE [LARGE SCALE GENOMIC DNA]</scope>
    <source>
        <strain evidence="6">ATCC 29082 / PCC 7421</strain>
    </source>
</reference>
<dbReference type="HOGENOM" id="CLU_111585_5_1_3"/>
<dbReference type="InterPro" id="IPR036388">
    <property type="entry name" value="WH-like_DNA-bd_sf"/>
</dbReference>
<dbReference type="InterPro" id="IPR002577">
    <property type="entry name" value="HTH_HxlR"/>
</dbReference>
<dbReference type="STRING" id="251221.gene:10761723"/>
<evidence type="ECO:0000259" key="4">
    <source>
        <dbReference type="PROSITE" id="PS51118"/>
    </source>
</evidence>
<dbReference type="RefSeq" id="WP_011144188.1">
    <property type="nucleotide sequence ID" value="NC_005125.1"/>
</dbReference>
<dbReference type="SUPFAM" id="SSF46785">
    <property type="entry name" value="Winged helix' DNA-binding domain"/>
    <property type="match status" value="1"/>
</dbReference>
<dbReference type="Pfam" id="PF01638">
    <property type="entry name" value="HxlR"/>
    <property type="match status" value="1"/>
</dbReference>
<dbReference type="Proteomes" id="UP000000557">
    <property type="component" value="Chromosome"/>
</dbReference>
<dbReference type="Gene3D" id="1.10.10.10">
    <property type="entry name" value="Winged helix-like DNA-binding domain superfamily/Winged helix DNA-binding domain"/>
    <property type="match status" value="1"/>
</dbReference>
<dbReference type="InterPro" id="IPR036390">
    <property type="entry name" value="WH_DNA-bd_sf"/>
</dbReference>
<evidence type="ECO:0000313" key="6">
    <source>
        <dbReference type="Proteomes" id="UP000000557"/>
    </source>
</evidence>
<feature type="domain" description="HTH hxlR-type" evidence="4">
    <location>
        <begin position="9"/>
        <end position="108"/>
    </location>
</feature>
<dbReference type="PATRIC" id="fig|251221.4.peg.4236"/>
<dbReference type="KEGG" id="gvi:glr4204"/>
<proteinExistence type="predicted"/>
<dbReference type="PROSITE" id="PS51118">
    <property type="entry name" value="HTH_HXLR"/>
    <property type="match status" value="1"/>
</dbReference>
<dbReference type="GO" id="GO:0003677">
    <property type="term" value="F:DNA binding"/>
    <property type="evidence" value="ECO:0007669"/>
    <property type="project" value="UniProtKB-KW"/>
</dbReference>
<dbReference type="EMBL" id="BA000045">
    <property type="protein sequence ID" value="BAC92145.1"/>
    <property type="molecule type" value="Genomic_DNA"/>
</dbReference>
<evidence type="ECO:0000256" key="2">
    <source>
        <dbReference type="ARBA" id="ARBA00023125"/>
    </source>
</evidence>
<evidence type="ECO:0000256" key="3">
    <source>
        <dbReference type="ARBA" id="ARBA00023163"/>
    </source>
</evidence>
<keyword evidence="3" id="KW-0804">Transcription</keyword>
<keyword evidence="1" id="KW-0805">Transcription regulation</keyword>
<protein>
    <submittedName>
        <fullName evidence="5">Glr4204 protein</fullName>
    </submittedName>
</protein>
<accession>Q7NDN1</accession>
<gene>
    <name evidence="5" type="ordered locus">glr4204</name>
</gene>
<dbReference type="PANTHER" id="PTHR33204">
    <property type="entry name" value="TRANSCRIPTIONAL REGULATOR, MARR FAMILY"/>
    <property type="match status" value="1"/>
</dbReference>
<dbReference type="PhylomeDB" id="Q7NDN1"/>
<keyword evidence="6" id="KW-1185">Reference proteome</keyword>
<reference evidence="5 6" key="1">
    <citation type="journal article" date="2003" name="DNA Res.">
        <title>Complete genome structure of Gloeobacter violaceus PCC 7421, a cyanobacterium that lacks thylakoids.</title>
        <authorList>
            <person name="Nakamura Y."/>
            <person name="Kaneko T."/>
            <person name="Sato S."/>
            <person name="Mimuro M."/>
            <person name="Miyashita H."/>
            <person name="Tsuchiya T."/>
            <person name="Sasamoto S."/>
            <person name="Watanabe A."/>
            <person name="Kawashima K."/>
            <person name="Kishida Y."/>
            <person name="Kiyokawa C."/>
            <person name="Kohara M."/>
            <person name="Matsumoto M."/>
            <person name="Matsuno A."/>
            <person name="Nakazaki N."/>
            <person name="Shimpo S."/>
            <person name="Takeuchi C."/>
            <person name="Yamada M."/>
            <person name="Tabata S."/>
        </authorList>
    </citation>
    <scope>NUCLEOTIDE SEQUENCE [LARGE SCALE GENOMIC DNA]</scope>
    <source>
        <strain evidence="6">ATCC 29082 / PCC 7421</strain>
    </source>
</reference>
<dbReference type="InParanoid" id="Q7NDN1"/>
<dbReference type="OrthoDB" id="9791143at2"/>